<feature type="domain" description="Metalloprotease TldD/E central" evidence="4">
    <location>
        <begin position="120"/>
        <end position="217"/>
    </location>
</feature>
<gene>
    <name evidence="5" type="ORF">COY52_12440</name>
</gene>
<dbReference type="GO" id="GO:0008237">
    <property type="term" value="F:metallopeptidase activity"/>
    <property type="evidence" value="ECO:0007669"/>
    <property type="project" value="InterPro"/>
</dbReference>
<dbReference type="AlphaFoldDB" id="A0A2M7S5E6"/>
<evidence type="ECO:0000313" key="6">
    <source>
        <dbReference type="Proteomes" id="UP000229307"/>
    </source>
</evidence>
<protein>
    <recommendedName>
        <fullName evidence="7">TldD/PmbA family protein</fullName>
    </recommendedName>
</protein>
<evidence type="ECO:0000313" key="5">
    <source>
        <dbReference type="EMBL" id="PIZ14493.1"/>
    </source>
</evidence>
<dbReference type="InterPro" id="IPR045570">
    <property type="entry name" value="Metalloprtase-TldD/E_cen_dom"/>
</dbReference>
<feature type="domain" description="Metalloprotease TldD/E N-terminal" evidence="2">
    <location>
        <begin position="23"/>
        <end position="87"/>
    </location>
</feature>
<dbReference type="GO" id="GO:0006508">
    <property type="term" value="P:proteolysis"/>
    <property type="evidence" value="ECO:0007669"/>
    <property type="project" value="InterPro"/>
</dbReference>
<dbReference type="Pfam" id="PF19290">
    <property type="entry name" value="PmbA_TldD_2nd"/>
    <property type="match status" value="1"/>
</dbReference>
<evidence type="ECO:0000259" key="4">
    <source>
        <dbReference type="Pfam" id="PF19290"/>
    </source>
</evidence>
<comment type="caution">
    <text evidence="5">The sequence shown here is derived from an EMBL/GenBank/DDBJ whole genome shotgun (WGS) entry which is preliminary data.</text>
</comment>
<dbReference type="InterPro" id="IPR047657">
    <property type="entry name" value="PmbA"/>
</dbReference>
<dbReference type="Pfam" id="PF19289">
    <property type="entry name" value="PmbA_TldD_3rd"/>
    <property type="match status" value="1"/>
</dbReference>
<evidence type="ECO:0008006" key="7">
    <source>
        <dbReference type="Google" id="ProtNLM"/>
    </source>
</evidence>
<dbReference type="Gene3D" id="3.30.2290.10">
    <property type="entry name" value="PmbA/TldD superfamily"/>
    <property type="match status" value="1"/>
</dbReference>
<evidence type="ECO:0000256" key="1">
    <source>
        <dbReference type="ARBA" id="ARBA00005836"/>
    </source>
</evidence>
<organism evidence="5 6">
    <name type="scientific">Candidatus Desantisbacteria bacterium CG_4_10_14_0_8_um_filter_48_22</name>
    <dbReference type="NCBI Taxonomy" id="1974543"/>
    <lineage>
        <taxon>Bacteria</taxon>
        <taxon>Candidatus Desantisiibacteriota</taxon>
    </lineage>
</organism>
<dbReference type="Proteomes" id="UP000229307">
    <property type="component" value="Unassembled WGS sequence"/>
</dbReference>
<evidence type="ECO:0000259" key="3">
    <source>
        <dbReference type="Pfam" id="PF19289"/>
    </source>
</evidence>
<proteinExistence type="inferred from homology"/>
<dbReference type="PANTHER" id="PTHR43421:SF1">
    <property type="entry name" value="METALLOPROTEASE PMBA"/>
    <property type="match status" value="1"/>
</dbReference>
<feature type="domain" description="Metalloprotease TldD/E C-terminal" evidence="3">
    <location>
        <begin position="227"/>
        <end position="438"/>
    </location>
</feature>
<dbReference type="InterPro" id="IPR002510">
    <property type="entry name" value="Metalloprtase-TldD/E_N"/>
</dbReference>
<comment type="similarity">
    <text evidence="1">Belongs to the peptidase U62 family.</text>
</comment>
<dbReference type="PANTHER" id="PTHR43421">
    <property type="entry name" value="METALLOPROTEASE PMBA"/>
    <property type="match status" value="1"/>
</dbReference>
<accession>A0A2M7S5E6</accession>
<evidence type="ECO:0000259" key="2">
    <source>
        <dbReference type="Pfam" id="PF01523"/>
    </source>
</evidence>
<sequence length="440" mass="46629">MENLVEIAEYGCEVAKKEGAEFVDVGVHSGMGMSVDVERGAVKHGDTAVSSGVSVRAFIKGGMGFTGASSLKKEDVRGAALKAAALAKVAQPDPDFVSLPEPSGSYPVVEKLWDDNIRGVSAGKLVGYLRRSIEEVKSVRGDAIINGGAGLGHSESAIANSLGIRASIKGSSIRMSTSVTFKEGDDVGTYFDFDNSRLLPDFNPSGIGVNAAKMALKFLGARHIQGGVMPVVFGPLSGLSIFRVICWNANAEDIQRNRSYLIGKKGAQIASDIVTVVDDPLIPAGMGSGPFDGEGFPHSRLTVIKKGVLKTWLHNSYTANKGKEKNTGNSTRGGTSITNTVVSLGTKTEKELISEIKDGLYVAVGSIFPNPQSGDISETVDWGFKIENGEIAYPVKNVMIGMHMLEFMKNIDAISSDFREEPGAIMPSVRVRDVRVAGGK</sequence>
<dbReference type="Pfam" id="PF01523">
    <property type="entry name" value="PmbA_TldD_1st"/>
    <property type="match status" value="1"/>
</dbReference>
<dbReference type="GO" id="GO:0005829">
    <property type="term" value="C:cytosol"/>
    <property type="evidence" value="ECO:0007669"/>
    <property type="project" value="TreeGrafter"/>
</dbReference>
<dbReference type="SUPFAM" id="SSF111283">
    <property type="entry name" value="Putative modulator of DNA gyrase, PmbA/TldD"/>
    <property type="match status" value="1"/>
</dbReference>
<reference evidence="6" key="1">
    <citation type="submission" date="2017-09" db="EMBL/GenBank/DDBJ databases">
        <title>Depth-based differentiation of microbial function through sediment-hosted aquifers and enrichment of novel symbionts in the deep terrestrial subsurface.</title>
        <authorList>
            <person name="Probst A.J."/>
            <person name="Ladd B."/>
            <person name="Jarett J.K."/>
            <person name="Geller-Mcgrath D.E."/>
            <person name="Sieber C.M.K."/>
            <person name="Emerson J.B."/>
            <person name="Anantharaman K."/>
            <person name="Thomas B.C."/>
            <person name="Malmstrom R."/>
            <person name="Stieglmeier M."/>
            <person name="Klingl A."/>
            <person name="Woyke T."/>
            <person name="Ryan C.M."/>
            <person name="Banfield J.F."/>
        </authorList>
    </citation>
    <scope>NUCLEOTIDE SEQUENCE [LARGE SCALE GENOMIC DNA]</scope>
</reference>
<dbReference type="EMBL" id="PFMR01000343">
    <property type="protein sequence ID" value="PIZ14493.1"/>
    <property type="molecule type" value="Genomic_DNA"/>
</dbReference>
<dbReference type="InterPro" id="IPR036059">
    <property type="entry name" value="TldD/PmbA_sf"/>
</dbReference>
<dbReference type="InterPro" id="IPR045569">
    <property type="entry name" value="Metalloprtase-TldD/E_C"/>
</dbReference>
<name>A0A2M7S5E6_9BACT</name>
<dbReference type="InterPro" id="IPR035068">
    <property type="entry name" value="TldD/PmbA_N"/>
</dbReference>